<evidence type="ECO:0000313" key="2">
    <source>
        <dbReference type="Proteomes" id="UP000772186"/>
    </source>
</evidence>
<name>A0A953NE85_9MOLU</name>
<dbReference type="Proteomes" id="UP000772186">
    <property type="component" value="Unassembled WGS sequence"/>
</dbReference>
<comment type="caution">
    <text evidence="1">The sequence shown here is derived from an EMBL/GenBank/DDBJ whole genome shotgun (WGS) entry which is preliminary data.</text>
</comment>
<accession>A0A953NE85</accession>
<protein>
    <submittedName>
        <fullName evidence="1">Uncharacterized protein</fullName>
    </submittedName>
</protein>
<gene>
    <name evidence="1" type="ORF">LAD73_01290</name>
</gene>
<dbReference type="AlphaFoldDB" id="A0A953NE85"/>
<proteinExistence type="predicted"/>
<evidence type="ECO:0000313" key="1">
    <source>
        <dbReference type="EMBL" id="MBZ4195352.1"/>
    </source>
</evidence>
<organism evidence="1 2">
    <name type="scientific">Mycoplasma tauri</name>
    <dbReference type="NCBI Taxonomy" id="547987"/>
    <lineage>
        <taxon>Bacteria</taxon>
        <taxon>Bacillati</taxon>
        <taxon>Mycoplasmatota</taxon>
        <taxon>Mollicutes</taxon>
        <taxon>Mycoplasmataceae</taxon>
        <taxon>Mycoplasma</taxon>
    </lineage>
</organism>
<dbReference type="EMBL" id="JAIQBY010000007">
    <property type="protein sequence ID" value="MBZ4195352.1"/>
    <property type="molecule type" value="Genomic_DNA"/>
</dbReference>
<reference evidence="1 2" key="1">
    <citation type="submission" date="2021-09" db="EMBL/GenBank/DDBJ databases">
        <title>WGS of Mycoplasma sp. Zaradi2 strains.</title>
        <authorList>
            <person name="Spergser J."/>
        </authorList>
    </citation>
    <scope>NUCLEOTIDE SEQUENCE [LARGE SCALE GENOMIC DNA]</scope>
    <source>
        <strain evidence="1 2">1331</strain>
    </source>
</reference>
<keyword evidence="2" id="KW-1185">Reference proteome</keyword>
<sequence>MNELNTTENVSLPVLKPLALKPEFVSKIKGDNRLKTNVIIVLARDEEHAYFLCCLLSKNEDQNNKNIININIDDGINDRGELKKIILAQSIDTSAIYKMDYNELISKLQTRFENMDELPYLSIKDQLNIVDKIAENVNNSANPMRLVLIRKKPKLDSNSTQI</sequence>